<dbReference type="InterPro" id="IPR039143">
    <property type="entry name" value="GNPNAT1-like"/>
</dbReference>
<dbReference type="EMBL" id="HE681423">
    <property type="protein sequence ID" value="CCG17893.1"/>
    <property type="molecule type" value="Genomic_DNA"/>
</dbReference>
<sequence>MVLKRIESNGLNIQVGDWDLLKAPAYSIRNVVFVEEQKVPVEIELDDMDEKSTHVVAFDDNERPIATARLTPEGHIGRMAVLKEYRGKGIGAVVLNLIIDAAKDVGFKKVSLAAQLQAIGFYENAGFELEKDAQVFYDANIPHKMMFKYI</sequence>
<dbReference type="CDD" id="cd04301">
    <property type="entry name" value="NAT_SF"/>
    <property type="match status" value="1"/>
</dbReference>
<dbReference type="RefSeq" id="WP_015555374.1">
    <property type="nucleotide sequence ID" value="NC_021036.1"/>
</dbReference>
<dbReference type="Pfam" id="PF00583">
    <property type="entry name" value="Acetyltransf_1"/>
    <property type="match status" value="1"/>
</dbReference>
<accession>I7JP72</accession>
<dbReference type="HOGENOM" id="CLU_056607_6_4_4"/>
<proteinExistence type="predicted"/>
<dbReference type="InterPro" id="IPR000182">
    <property type="entry name" value="GNAT_dom"/>
</dbReference>
<dbReference type="AlphaFoldDB" id="I7JP72"/>
<dbReference type="InterPro" id="IPR016181">
    <property type="entry name" value="Acyl_CoA_acyltransferase"/>
</dbReference>
<dbReference type="PROSITE" id="PS51186">
    <property type="entry name" value="GNAT"/>
    <property type="match status" value="1"/>
</dbReference>
<dbReference type="GO" id="GO:0004343">
    <property type="term" value="F:glucosamine 6-phosphate N-acetyltransferase activity"/>
    <property type="evidence" value="ECO:0007669"/>
    <property type="project" value="TreeGrafter"/>
</dbReference>
<protein>
    <submittedName>
        <fullName evidence="2">Putative acetyltransferase</fullName>
    </submittedName>
</protein>
<dbReference type="Gene3D" id="3.40.630.30">
    <property type="match status" value="1"/>
</dbReference>
<keyword evidence="2" id="KW-0808">Transferase</keyword>
<evidence type="ECO:0000313" key="2">
    <source>
        <dbReference type="EMBL" id="CCG17893.1"/>
    </source>
</evidence>
<dbReference type="PANTHER" id="PTHR13355">
    <property type="entry name" value="GLUCOSAMINE 6-PHOSPHATE N-ACETYLTRANSFERASE"/>
    <property type="match status" value="1"/>
</dbReference>
<name>I7JP72_9BURK</name>
<organism evidence="2">
    <name type="scientific">Taylorella equigenitalis 14/56</name>
    <dbReference type="NCBI Taxonomy" id="1091497"/>
    <lineage>
        <taxon>Bacteria</taxon>
        <taxon>Pseudomonadati</taxon>
        <taxon>Pseudomonadota</taxon>
        <taxon>Betaproteobacteria</taxon>
        <taxon>Burkholderiales</taxon>
        <taxon>Alcaligenaceae</taxon>
        <taxon>Taylorella</taxon>
    </lineage>
</organism>
<dbReference type="PANTHER" id="PTHR13355:SF11">
    <property type="entry name" value="GLUCOSAMINE 6-PHOSPHATE N-ACETYLTRANSFERASE"/>
    <property type="match status" value="1"/>
</dbReference>
<dbReference type="SUPFAM" id="SSF55729">
    <property type="entry name" value="Acyl-CoA N-acyltransferases (Nat)"/>
    <property type="match status" value="1"/>
</dbReference>
<reference evidence="2" key="1">
    <citation type="journal article" date="2012" name="Vet. Microbiol.">
        <title>Comparative genomic analyses of the Taylorellae.</title>
        <authorList>
            <person name="Hauser H."/>
            <person name="Richter D.C."/>
            <person name="van Tonder A."/>
            <person name="Clark L."/>
            <person name="Preston A."/>
        </authorList>
    </citation>
    <scope>NUCLEOTIDE SEQUENCE</scope>
    <source>
        <strain evidence="2">14/56</strain>
    </source>
</reference>
<dbReference type="OrthoDB" id="9796171at2"/>
<gene>
    <name evidence="2" type="ORF">KUK_0585</name>
</gene>
<dbReference type="KEGG" id="teg:KUK_0585"/>
<feature type="domain" description="N-acetyltransferase" evidence="1">
    <location>
        <begin position="11"/>
        <end position="150"/>
    </location>
</feature>
<evidence type="ECO:0000259" key="1">
    <source>
        <dbReference type="PROSITE" id="PS51186"/>
    </source>
</evidence>